<organism evidence="6 7">
    <name type="scientific">Acer saccharum</name>
    <name type="common">Sugar maple</name>
    <dbReference type="NCBI Taxonomy" id="4024"/>
    <lineage>
        <taxon>Eukaryota</taxon>
        <taxon>Viridiplantae</taxon>
        <taxon>Streptophyta</taxon>
        <taxon>Embryophyta</taxon>
        <taxon>Tracheophyta</taxon>
        <taxon>Spermatophyta</taxon>
        <taxon>Magnoliopsida</taxon>
        <taxon>eudicotyledons</taxon>
        <taxon>Gunneridae</taxon>
        <taxon>Pentapetalae</taxon>
        <taxon>rosids</taxon>
        <taxon>malvids</taxon>
        <taxon>Sapindales</taxon>
        <taxon>Sapindaceae</taxon>
        <taxon>Hippocastanoideae</taxon>
        <taxon>Acereae</taxon>
        <taxon>Acer</taxon>
    </lineage>
</organism>
<dbReference type="PROSITE" id="PS50808">
    <property type="entry name" value="ZF_BED"/>
    <property type="match status" value="1"/>
</dbReference>
<dbReference type="GO" id="GO:0005634">
    <property type="term" value="C:nucleus"/>
    <property type="evidence" value="ECO:0007669"/>
    <property type="project" value="TreeGrafter"/>
</dbReference>
<keyword evidence="3" id="KW-0862">Zinc</keyword>
<evidence type="ECO:0000259" key="5">
    <source>
        <dbReference type="PROSITE" id="PS50808"/>
    </source>
</evidence>
<accession>A0AA39W4S7</accession>
<dbReference type="Pfam" id="PF02892">
    <property type="entry name" value="zf-BED"/>
    <property type="match status" value="1"/>
</dbReference>
<evidence type="ECO:0000256" key="1">
    <source>
        <dbReference type="ARBA" id="ARBA00022723"/>
    </source>
</evidence>
<evidence type="ECO:0000256" key="3">
    <source>
        <dbReference type="ARBA" id="ARBA00022833"/>
    </source>
</evidence>
<gene>
    <name evidence="6" type="ORF">LWI29_005880</name>
</gene>
<reference evidence="6" key="1">
    <citation type="journal article" date="2022" name="Plant J.">
        <title>Strategies of tolerance reflected in two North American maple genomes.</title>
        <authorList>
            <person name="McEvoy S.L."/>
            <person name="Sezen U.U."/>
            <person name="Trouern-Trend A."/>
            <person name="McMahon S.M."/>
            <person name="Schaberg P.G."/>
            <person name="Yang J."/>
            <person name="Wegrzyn J.L."/>
            <person name="Swenson N.G."/>
        </authorList>
    </citation>
    <scope>NUCLEOTIDE SEQUENCE</scope>
    <source>
        <strain evidence="6">NS2018</strain>
    </source>
</reference>
<dbReference type="GO" id="GO:1990837">
    <property type="term" value="F:sequence-specific double-stranded DNA binding"/>
    <property type="evidence" value="ECO:0007669"/>
    <property type="project" value="TreeGrafter"/>
</dbReference>
<evidence type="ECO:0000313" key="7">
    <source>
        <dbReference type="Proteomes" id="UP001168877"/>
    </source>
</evidence>
<dbReference type="GO" id="GO:0006357">
    <property type="term" value="P:regulation of transcription by RNA polymerase II"/>
    <property type="evidence" value="ECO:0007669"/>
    <property type="project" value="TreeGrafter"/>
</dbReference>
<dbReference type="AlphaFoldDB" id="A0AA39W4S7"/>
<evidence type="ECO:0000256" key="2">
    <source>
        <dbReference type="ARBA" id="ARBA00022771"/>
    </source>
</evidence>
<keyword evidence="2 4" id="KW-0863">Zinc-finger</keyword>
<reference evidence="6" key="2">
    <citation type="submission" date="2023-06" db="EMBL/GenBank/DDBJ databases">
        <authorList>
            <person name="Swenson N.G."/>
            <person name="Wegrzyn J.L."/>
            <person name="Mcevoy S.L."/>
        </authorList>
    </citation>
    <scope>NUCLEOTIDE SEQUENCE</scope>
    <source>
        <strain evidence="6">NS2018</strain>
        <tissue evidence="6">Leaf</tissue>
    </source>
</reference>
<dbReference type="InterPro" id="IPR053031">
    <property type="entry name" value="Cuticle_assoc_protein"/>
</dbReference>
<name>A0AA39W4S7_ACESA</name>
<comment type="caution">
    <text evidence="6">The sequence shown here is derived from an EMBL/GenBank/DDBJ whole genome shotgun (WGS) entry which is preliminary data.</text>
</comment>
<evidence type="ECO:0000256" key="4">
    <source>
        <dbReference type="PROSITE-ProRule" id="PRU00027"/>
    </source>
</evidence>
<dbReference type="Proteomes" id="UP001168877">
    <property type="component" value="Unassembled WGS sequence"/>
</dbReference>
<dbReference type="InterPro" id="IPR003656">
    <property type="entry name" value="Znf_BED"/>
</dbReference>
<evidence type="ECO:0000313" key="6">
    <source>
        <dbReference type="EMBL" id="KAK0603522.1"/>
    </source>
</evidence>
<keyword evidence="1" id="KW-0479">Metal-binding</keyword>
<dbReference type="InterPro" id="IPR036236">
    <property type="entry name" value="Znf_C2H2_sf"/>
</dbReference>
<sequence>MTSNVWQVFDLHESEDNNGNKIQSAICKLCNTSLVAGARNGINHLKRHMDECLAKHGPQDPKQQQLARPSGYGGKVCTFTYSQSKMRIGLAVYIASAELPFSLRS</sequence>
<dbReference type="EMBL" id="JAUESC010000002">
    <property type="protein sequence ID" value="KAK0603522.1"/>
    <property type="molecule type" value="Genomic_DNA"/>
</dbReference>
<dbReference type="SUPFAM" id="SSF57667">
    <property type="entry name" value="beta-beta-alpha zinc fingers"/>
    <property type="match status" value="1"/>
</dbReference>
<feature type="domain" description="BED-type" evidence="5">
    <location>
        <begin position="1"/>
        <end position="56"/>
    </location>
</feature>
<keyword evidence="7" id="KW-1185">Reference proteome</keyword>
<dbReference type="PANTHER" id="PTHR34396:SF25">
    <property type="entry name" value="BOUNDARY ELEMENT ASSOCIATED FACTOR"/>
    <property type="match status" value="1"/>
</dbReference>
<dbReference type="GO" id="GO:0008270">
    <property type="term" value="F:zinc ion binding"/>
    <property type="evidence" value="ECO:0007669"/>
    <property type="project" value="UniProtKB-KW"/>
</dbReference>
<proteinExistence type="predicted"/>
<dbReference type="SMART" id="SM00614">
    <property type="entry name" value="ZnF_BED"/>
    <property type="match status" value="1"/>
</dbReference>
<protein>
    <recommendedName>
        <fullName evidence="5">BED-type domain-containing protein</fullName>
    </recommendedName>
</protein>
<dbReference type="PANTHER" id="PTHR34396">
    <property type="entry name" value="OS03G0264950 PROTEIN-RELATED"/>
    <property type="match status" value="1"/>
</dbReference>